<comment type="subcellular location">
    <subcellularLocation>
        <location evidence="1">Membrane</location>
        <topology evidence="1">Multi-pass membrane protein</topology>
    </subcellularLocation>
</comment>
<dbReference type="Pfam" id="PF08447">
    <property type="entry name" value="PAS_3"/>
    <property type="match status" value="1"/>
</dbReference>
<evidence type="ECO:0000256" key="7">
    <source>
        <dbReference type="SAM" id="Phobius"/>
    </source>
</evidence>
<gene>
    <name evidence="10" type="ORF">SAMN02745746_03848</name>
</gene>
<name>A0A1Y6CGC0_9NEIS</name>
<keyword evidence="5 6" id="KW-0807">Transducer</keyword>
<dbReference type="PROSITE" id="PS50112">
    <property type="entry name" value="PAS"/>
    <property type="match status" value="1"/>
</dbReference>
<dbReference type="CDD" id="cd00130">
    <property type="entry name" value="PAS"/>
    <property type="match status" value="1"/>
</dbReference>
<dbReference type="PANTHER" id="PTHR32089:SF119">
    <property type="entry name" value="METHYL-ACCEPTING CHEMOTAXIS PROTEIN CTPL"/>
    <property type="match status" value="1"/>
</dbReference>
<dbReference type="SMART" id="SM00283">
    <property type="entry name" value="MA"/>
    <property type="match status" value="1"/>
</dbReference>
<dbReference type="AlphaFoldDB" id="A0A1Y6CGC0"/>
<dbReference type="Proteomes" id="UP000192920">
    <property type="component" value="Unassembled WGS sequence"/>
</dbReference>
<dbReference type="GO" id="GO:0007165">
    <property type="term" value="P:signal transduction"/>
    <property type="evidence" value="ECO:0007669"/>
    <property type="project" value="UniProtKB-KW"/>
</dbReference>
<evidence type="ECO:0000256" key="3">
    <source>
        <dbReference type="ARBA" id="ARBA00022989"/>
    </source>
</evidence>
<dbReference type="InterPro" id="IPR035965">
    <property type="entry name" value="PAS-like_dom_sf"/>
</dbReference>
<keyword evidence="3 7" id="KW-1133">Transmembrane helix</keyword>
<organism evidence="10 11">
    <name type="scientific">Pseudogulbenkiania subflava DSM 22618</name>
    <dbReference type="NCBI Taxonomy" id="1123014"/>
    <lineage>
        <taxon>Bacteria</taxon>
        <taxon>Pseudomonadati</taxon>
        <taxon>Pseudomonadota</taxon>
        <taxon>Betaproteobacteria</taxon>
        <taxon>Neisseriales</taxon>
        <taxon>Chromobacteriaceae</taxon>
        <taxon>Pseudogulbenkiania</taxon>
    </lineage>
</organism>
<evidence type="ECO:0000256" key="6">
    <source>
        <dbReference type="PROSITE-ProRule" id="PRU00284"/>
    </source>
</evidence>
<feature type="transmembrane region" description="Helical" evidence="7">
    <location>
        <begin position="153"/>
        <end position="172"/>
    </location>
</feature>
<evidence type="ECO:0000256" key="2">
    <source>
        <dbReference type="ARBA" id="ARBA00022692"/>
    </source>
</evidence>
<protein>
    <submittedName>
        <fullName evidence="10">Methyl-accepting chemotaxis sensory transducer with Pas/Pac sensor</fullName>
    </submittedName>
</protein>
<dbReference type="NCBIfam" id="TIGR00229">
    <property type="entry name" value="sensory_box"/>
    <property type="match status" value="1"/>
</dbReference>
<dbReference type="SUPFAM" id="SSF55785">
    <property type="entry name" value="PYP-like sensor domain (PAS domain)"/>
    <property type="match status" value="1"/>
</dbReference>
<feature type="domain" description="PAS" evidence="9">
    <location>
        <begin position="25"/>
        <end position="51"/>
    </location>
</feature>
<proteinExistence type="predicted"/>
<dbReference type="Gene3D" id="3.30.450.20">
    <property type="entry name" value="PAS domain"/>
    <property type="match status" value="1"/>
</dbReference>
<dbReference type="PROSITE" id="PS50111">
    <property type="entry name" value="CHEMOTAXIS_TRANSDUC_2"/>
    <property type="match status" value="1"/>
</dbReference>
<evidence type="ECO:0000313" key="10">
    <source>
        <dbReference type="EMBL" id="SMF54159.1"/>
    </source>
</evidence>
<dbReference type="InterPro" id="IPR013655">
    <property type="entry name" value="PAS_fold_3"/>
</dbReference>
<dbReference type="SUPFAM" id="SSF58104">
    <property type="entry name" value="Methyl-accepting chemotaxis protein (MCP) signaling domain"/>
    <property type="match status" value="1"/>
</dbReference>
<dbReference type="Gene3D" id="1.10.287.950">
    <property type="entry name" value="Methyl-accepting chemotaxis protein"/>
    <property type="match status" value="1"/>
</dbReference>
<keyword evidence="11" id="KW-1185">Reference proteome</keyword>
<evidence type="ECO:0000259" key="8">
    <source>
        <dbReference type="PROSITE" id="PS50111"/>
    </source>
</evidence>
<dbReference type="GO" id="GO:0016020">
    <property type="term" value="C:membrane"/>
    <property type="evidence" value="ECO:0007669"/>
    <property type="project" value="UniProtKB-SubCell"/>
</dbReference>
<evidence type="ECO:0000256" key="4">
    <source>
        <dbReference type="ARBA" id="ARBA00023136"/>
    </source>
</evidence>
<dbReference type="EMBL" id="FXAG01000031">
    <property type="protein sequence ID" value="SMF54159.1"/>
    <property type="molecule type" value="Genomic_DNA"/>
</dbReference>
<evidence type="ECO:0000256" key="1">
    <source>
        <dbReference type="ARBA" id="ARBA00004141"/>
    </source>
</evidence>
<keyword evidence="2 7" id="KW-0812">Transmembrane</keyword>
<dbReference type="RefSeq" id="WP_085277827.1">
    <property type="nucleotide sequence ID" value="NZ_FXAG01000031.1"/>
</dbReference>
<evidence type="ECO:0000256" key="5">
    <source>
        <dbReference type="ARBA" id="ARBA00023224"/>
    </source>
</evidence>
<accession>A0A1Y6CGC0</accession>
<reference evidence="11" key="1">
    <citation type="submission" date="2017-04" db="EMBL/GenBank/DDBJ databases">
        <authorList>
            <person name="Varghese N."/>
            <person name="Submissions S."/>
        </authorList>
    </citation>
    <scope>NUCLEOTIDE SEQUENCE [LARGE SCALE GENOMIC DNA]</scope>
    <source>
        <strain evidence="11">DSM 22618</strain>
    </source>
</reference>
<dbReference type="STRING" id="1123014.SAMN02745746_03848"/>
<keyword evidence="4 7" id="KW-0472">Membrane</keyword>
<feature type="transmembrane region" description="Helical" evidence="7">
    <location>
        <begin position="178"/>
        <end position="196"/>
    </location>
</feature>
<dbReference type="CDD" id="cd11386">
    <property type="entry name" value="MCP_signal"/>
    <property type="match status" value="1"/>
</dbReference>
<dbReference type="Pfam" id="PF00015">
    <property type="entry name" value="MCPsignal"/>
    <property type="match status" value="1"/>
</dbReference>
<dbReference type="InterPro" id="IPR000014">
    <property type="entry name" value="PAS"/>
</dbReference>
<evidence type="ECO:0000259" key="9">
    <source>
        <dbReference type="PROSITE" id="PS50112"/>
    </source>
</evidence>
<feature type="domain" description="Methyl-accepting transducer" evidence="8">
    <location>
        <begin position="254"/>
        <end position="490"/>
    </location>
</feature>
<dbReference type="InterPro" id="IPR004089">
    <property type="entry name" value="MCPsignal_dom"/>
</dbReference>
<evidence type="ECO:0000313" key="11">
    <source>
        <dbReference type="Proteomes" id="UP000192920"/>
    </source>
</evidence>
<sequence length="528" mass="57240">MRNNLPITDHEVTLDPRCPIVTKTDLQGKILYANPEFMRISGFTEEELLGQDHNIVRHPAMPAQAFADLWASIRRGQTWKGLVKNRRKDGGFYWVKAHVSPLHEQGRHVGYMSVRTAPSALETQQAEQLYHAVERGAAAFPVTPPLQARALSFWLAAALLVMMAGVLGGLWLDRSLALALNLASLTLAGGQLFYALQQARRSSRLMLAALAHWREGRLDQAIVPSGPREFQHMCAALESTRLHLQGVVSDVVAVNHRIDRTSTHIETEARQLYQQNTQIAQGVAQIAAAMEQLAVSIQEISAMTQEGSAHAKRSRALAAAGNRFIDESKSAMDEAASGAKTTNAAVQELEGISEDIGSITDIIQSIAQQTNLLALNAAIEAARAGEQGRGFAVVADEVRQLAENTADNTVNIRASIALLKDKIAHIIDGRQAVGVCIQRVQHNIQQTVDSLQQIDQASAGLETVTEAIANSLQQQSSASAEVAQSMESLGAASEQSTVNIVKNREIAAALHGLSRALTKLLVNFEKNR</sequence>
<dbReference type="PANTHER" id="PTHR32089">
    <property type="entry name" value="METHYL-ACCEPTING CHEMOTAXIS PROTEIN MCPB"/>
    <property type="match status" value="1"/>
</dbReference>